<dbReference type="EMBL" id="FZOU01000003">
    <property type="protein sequence ID" value="SNT03537.1"/>
    <property type="molecule type" value="Genomic_DNA"/>
</dbReference>
<dbReference type="RefSeq" id="WP_217897038.1">
    <property type="nucleotide sequence ID" value="NZ_FZOU01000003.1"/>
</dbReference>
<evidence type="ECO:0000256" key="1">
    <source>
        <dbReference type="SAM" id="MobiDB-lite"/>
    </source>
</evidence>
<proteinExistence type="predicted"/>
<feature type="region of interest" description="Disordered" evidence="1">
    <location>
        <begin position="352"/>
        <end position="376"/>
    </location>
</feature>
<keyword evidence="3" id="KW-1185">Reference proteome</keyword>
<organism evidence="2 3">
    <name type="scientific">Granulicella rosea</name>
    <dbReference type="NCBI Taxonomy" id="474952"/>
    <lineage>
        <taxon>Bacteria</taxon>
        <taxon>Pseudomonadati</taxon>
        <taxon>Acidobacteriota</taxon>
        <taxon>Terriglobia</taxon>
        <taxon>Terriglobales</taxon>
        <taxon>Acidobacteriaceae</taxon>
        <taxon>Granulicella</taxon>
    </lineage>
</organism>
<feature type="non-terminal residue" evidence="2">
    <location>
        <position position="1"/>
    </location>
</feature>
<evidence type="ECO:0000313" key="3">
    <source>
        <dbReference type="Proteomes" id="UP000198356"/>
    </source>
</evidence>
<reference evidence="2 3" key="1">
    <citation type="submission" date="2017-06" db="EMBL/GenBank/DDBJ databases">
        <authorList>
            <person name="Kim H.J."/>
            <person name="Triplett B.A."/>
        </authorList>
    </citation>
    <scope>NUCLEOTIDE SEQUENCE [LARGE SCALE GENOMIC DNA]</scope>
    <source>
        <strain evidence="2 3">DSM 18704</strain>
    </source>
</reference>
<protein>
    <submittedName>
        <fullName evidence="2">Uncharacterized protein</fullName>
    </submittedName>
</protein>
<accession>A0A239JCH2</accession>
<gene>
    <name evidence="2" type="ORF">SAMN05421770_103546</name>
</gene>
<sequence>IEDGKEQLRSHFKSRLAEDTRSRVERWKEEAVYPYTGEPDSPIQRAERQVFDIVALNVAKAMPEFETLDPRNKRFQLRMLKQGVENSPEEIQLIMTEVLGLPKHKQEELAKLLRKTTLASIISSAKMVADRLEFLTGLEAMLFDTDLKKHLKERSQLHKIVAENTWLFGEQFALTVSDQSLTEVLRKHLKEMGSDAIVDKPVKRLDGTTGIVDLFLTRKVPSARADERDYLIVELKAPSVKIGQKETGQVRSYAFAIQGDERFRNIKARWEFWVVSNDLMPFAKEEVSSSDRPYGMLHRKDGLQIWVRTWSEILNDCRTRLQLFEKELNYNADRDESLAFLQKTYAKILAGTEDSESGAEAPGEGDATADDESTDS</sequence>
<name>A0A239JCH2_9BACT</name>
<feature type="compositionally biased region" description="Acidic residues" evidence="1">
    <location>
        <begin position="367"/>
        <end position="376"/>
    </location>
</feature>
<dbReference type="AlphaFoldDB" id="A0A239JCH2"/>
<evidence type="ECO:0000313" key="2">
    <source>
        <dbReference type="EMBL" id="SNT03537.1"/>
    </source>
</evidence>
<dbReference type="Proteomes" id="UP000198356">
    <property type="component" value="Unassembled WGS sequence"/>
</dbReference>